<dbReference type="Proteomes" id="UP000779900">
    <property type="component" value="Unassembled WGS sequence"/>
</dbReference>
<reference evidence="1" key="1">
    <citation type="submission" date="2019-03" db="EMBL/GenBank/DDBJ databases">
        <title>Lake Tanganyika Metagenome-Assembled Genomes (MAGs).</title>
        <authorList>
            <person name="Tran P."/>
        </authorList>
    </citation>
    <scope>NUCLEOTIDE SEQUENCE</scope>
    <source>
        <strain evidence="1">K_DeepCast_150m_m2_040</strain>
    </source>
</reference>
<organism evidence="1 2">
    <name type="scientific">candidate division WOR-3 bacterium</name>
    <dbReference type="NCBI Taxonomy" id="2052148"/>
    <lineage>
        <taxon>Bacteria</taxon>
        <taxon>Bacteria division WOR-3</taxon>
    </lineage>
</organism>
<dbReference type="Pfam" id="PF11551">
    <property type="entry name" value="Omp28"/>
    <property type="match status" value="1"/>
</dbReference>
<sequence length="550" mass="59293">MWELQFAAFDSVLTISYHSGDPYANQHATDRDNYYSVSGTPTVKLDGNYSLVGGMTTGNKYLDYRSYFDQRKTVESPLEIVLTCTYDSATRTGDLGIKLKNTTASEVSGQLQVALCESHIYCVWKDLDSLHHVERNMLPDAAGEAVTIPAGDSLSKSRNYTVDAAWVARNCDLIVFVQNNSTKEVYQGAHIGVYQAPALEYRGYQSAFPAPGGDANLTLGLRNLGTADAATVSGTLSTSDPYVTVTTANADFGSIAIAQDGYATTPFSIHVDAACPDKHLATMDLAVTAAGGYSTSVSFPLHITTGYGFADDMESGENGWTHSGVADNWYQTGNRSQSPANSWYCGVDGSFKYTNQNDARLLTPYFTSGSAAQLRFGQWTEVATGDYCALEVNNGSKFWDLQDYYNGASGSWEERVNPLPDRSGQTIRTRLRFLSGYSGTAEGWYIDDFLCEPFQAAVAEPKSAPQFAGAKLAVRSPAFRSAGIAYSVPPGRSARLAAFDVNGRLVAEVGSHLTGAGQVTWSLAGVKAGTYFVRLADRVSSQVAKLVVTE</sequence>
<accession>A0A937XIG1</accession>
<dbReference type="InterPro" id="IPR013783">
    <property type="entry name" value="Ig-like_fold"/>
</dbReference>
<proteinExistence type="predicted"/>
<dbReference type="InterPro" id="IPR021615">
    <property type="entry name" value="Omp28"/>
</dbReference>
<comment type="caution">
    <text evidence="1">The sequence shown here is derived from an EMBL/GenBank/DDBJ whole genome shotgun (WGS) entry which is preliminary data.</text>
</comment>
<dbReference type="AlphaFoldDB" id="A0A937XIG1"/>
<evidence type="ECO:0000313" key="2">
    <source>
        <dbReference type="Proteomes" id="UP000779900"/>
    </source>
</evidence>
<name>A0A937XIG1_UNCW3</name>
<dbReference type="Gene3D" id="2.60.40.10">
    <property type="entry name" value="Immunoglobulins"/>
    <property type="match status" value="1"/>
</dbReference>
<gene>
    <name evidence="1" type="ORF">FJY68_10340</name>
</gene>
<evidence type="ECO:0000313" key="1">
    <source>
        <dbReference type="EMBL" id="MBM3332226.1"/>
    </source>
</evidence>
<protein>
    <submittedName>
        <fullName evidence="1">Omp28-related outer membrane protein</fullName>
    </submittedName>
</protein>
<dbReference type="EMBL" id="VGIR01000068">
    <property type="protein sequence ID" value="MBM3332226.1"/>
    <property type="molecule type" value="Genomic_DNA"/>
</dbReference>